<proteinExistence type="predicted"/>
<accession>A0AAV6P957</accession>
<gene>
    <name evidence="2" type="ORF">SDJN03_01808</name>
</gene>
<dbReference type="EMBL" id="JAGKQH010000001">
    <property type="protein sequence ID" value="KAG6608466.1"/>
    <property type="molecule type" value="Genomic_DNA"/>
</dbReference>
<sequence length="83" mass="8354">MLGLAVPPPGLRSPLGKLSFSSSGPTMPVRKLGLAFPPPGLRSPVGKLVGKVGPSFPPPDLWCPFGSCASFSSSIAGLLVGPN</sequence>
<dbReference type="AlphaFoldDB" id="A0AAV6P957"/>
<feature type="compositionally biased region" description="Pro residues" evidence="1">
    <location>
        <begin position="1"/>
        <end position="11"/>
    </location>
</feature>
<evidence type="ECO:0000313" key="3">
    <source>
        <dbReference type="Proteomes" id="UP000685013"/>
    </source>
</evidence>
<protein>
    <submittedName>
        <fullName evidence="2">Uncharacterized protein</fullName>
    </submittedName>
</protein>
<dbReference type="Proteomes" id="UP000685013">
    <property type="component" value="Chromosome 1"/>
</dbReference>
<feature type="non-terminal residue" evidence="2">
    <location>
        <position position="1"/>
    </location>
</feature>
<feature type="region of interest" description="Disordered" evidence="1">
    <location>
        <begin position="1"/>
        <end position="24"/>
    </location>
</feature>
<reference evidence="2 3" key="1">
    <citation type="journal article" date="2021" name="Hortic Res">
        <title>The domestication of Cucurbita argyrosperma as revealed by the genome of its wild relative.</title>
        <authorList>
            <person name="Barrera-Redondo J."/>
            <person name="Sanchez-de la Vega G."/>
            <person name="Aguirre-Liguori J.A."/>
            <person name="Castellanos-Morales G."/>
            <person name="Gutierrez-Guerrero Y.T."/>
            <person name="Aguirre-Dugua X."/>
            <person name="Aguirre-Planter E."/>
            <person name="Tenaillon M.I."/>
            <person name="Lira-Saade R."/>
            <person name="Eguiarte L.E."/>
        </authorList>
    </citation>
    <scope>NUCLEOTIDE SEQUENCE [LARGE SCALE GENOMIC DNA]</scope>
    <source>
        <strain evidence="2">JBR-2021</strain>
    </source>
</reference>
<evidence type="ECO:0000256" key="1">
    <source>
        <dbReference type="SAM" id="MobiDB-lite"/>
    </source>
</evidence>
<evidence type="ECO:0000313" key="2">
    <source>
        <dbReference type="EMBL" id="KAG6608466.1"/>
    </source>
</evidence>
<keyword evidence="3" id="KW-1185">Reference proteome</keyword>
<name>A0AAV6P957_9ROSI</name>
<comment type="caution">
    <text evidence="2">The sequence shown here is derived from an EMBL/GenBank/DDBJ whole genome shotgun (WGS) entry which is preliminary data.</text>
</comment>
<organism evidence="2 3">
    <name type="scientific">Cucurbita argyrosperma subsp. sororia</name>
    <dbReference type="NCBI Taxonomy" id="37648"/>
    <lineage>
        <taxon>Eukaryota</taxon>
        <taxon>Viridiplantae</taxon>
        <taxon>Streptophyta</taxon>
        <taxon>Embryophyta</taxon>
        <taxon>Tracheophyta</taxon>
        <taxon>Spermatophyta</taxon>
        <taxon>Magnoliopsida</taxon>
        <taxon>eudicotyledons</taxon>
        <taxon>Gunneridae</taxon>
        <taxon>Pentapetalae</taxon>
        <taxon>rosids</taxon>
        <taxon>fabids</taxon>
        <taxon>Cucurbitales</taxon>
        <taxon>Cucurbitaceae</taxon>
        <taxon>Cucurbiteae</taxon>
        <taxon>Cucurbita</taxon>
    </lineage>
</organism>